<accession>A0A0C9URW2</accession>
<dbReference type="GO" id="GO:0001671">
    <property type="term" value="F:ATPase activator activity"/>
    <property type="evidence" value="ECO:0007669"/>
    <property type="project" value="InterPro"/>
</dbReference>
<evidence type="ECO:0000256" key="2">
    <source>
        <dbReference type="ARBA" id="ARBA00023186"/>
    </source>
</evidence>
<organism evidence="4 5">
    <name type="scientific">Sphaerobolus stellatus (strain SS14)</name>
    <dbReference type="NCBI Taxonomy" id="990650"/>
    <lineage>
        <taxon>Eukaryota</taxon>
        <taxon>Fungi</taxon>
        <taxon>Dikarya</taxon>
        <taxon>Basidiomycota</taxon>
        <taxon>Agaricomycotina</taxon>
        <taxon>Agaricomycetes</taxon>
        <taxon>Phallomycetidae</taxon>
        <taxon>Geastrales</taxon>
        <taxon>Sphaerobolaceae</taxon>
        <taxon>Sphaerobolus</taxon>
    </lineage>
</organism>
<name>A0A0C9URW2_SPHS4</name>
<dbReference type="EMBL" id="KN837111">
    <property type="protein sequence ID" value="KIJ45603.1"/>
    <property type="molecule type" value="Genomic_DNA"/>
</dbReference>
<comment type="similarity">
    <text evidence="1">Belongs to the HscB family.</text>
</comment>
<dbReference type="PANTHER" id="PTHR14021:SF15">
    <property type="entry name" value="IRON-SULFUR CLUSTER CO-CHAPERONE PROTEIN HSCB"/>
    <property type="match status" value="1"/>
</dbReference>
<dbReference type="InterPro" id="IPR009073">
    <property type="entry name" value="HscB_oligo_C"/>
</dbReference>
<dbReference type="InterPro" id="IPR004640">
    <property type="entry name" value="HscB"/>
</dbReference>
<evidence type="ECO:0000313" key="4">
    <source>
        <dbReference type="EMBL" id="KIJ45603.1"/>
    </source>
</evidence>
<gene>
    <name evidence="4" type="ORF">M422DRAFT_67075</name>
</gene>
<proteinExistence type="inferred from homology"/>
<dbReference type="Gene3D" id="1.20.1280.20">
    <property type="entry name" value="HscB, C-terminal domain"/>
    <property type="match status" value="1"/>
</dbReference>
<keyword evidence="5" id="KW-1185">Reference proteome</keyword>
<protein>
    <recommendedName>
        <fullName evidence="3">Co-chaperone HscB C-terminal oligomerisation domain-containing protein</fullName>
    </recommendedName>
</protein>
<dbReference type="PANTHER" id="PTHR14021">
    <property type="entry name" value="IRON-SULFUR CLUSTER CO-CHAPERONE PROTEIN HSCB"/>
    <property type="match status" value="1"/>
</dbReference>
<keyword evidence="2" id="KW-0143">Chaperone</keyword>
<dbReference type="GO" id="GO:0044571">
    <property type="term" value="P:[2Fe-2S] cluster assembly"/>
    <property type="evidence" value="ECO:0007669"/>
    <property type="project" value="InterPro"/>
</dbReference>
<dbReference type="NCBIfam" id="TIGR00714">
    <property type="entry name" value="hscB"/>
    <property type="match status" value="1"/>
</dbReference>
<dbReference type="GO" id="GO:0051259">
    <property type="term" value="P:protein complex oligomerization"/>
    <property type="evidence" value="ECO:0007669"/>
    <property type="project" value="InterPro"/>
</dbReference>
<dbReference type="GO" id="GO:0005739">
    <property type="term" value="C:mitochondrion"/>
    <property type="evidence" value="ECO:0007669"/>
    <property type="project" value="TreeGrafter"/>
</dbReference>
<evidence type="ECO:0000313" key="5">
    <source>
        <dbReference type="Proteomes" id="UP000054279"/>
    </source>
</evidence>
<dbReference type="SUPFAM" id="SSF46565">
    <property type="entry name" value="Chaperone J-domain"/>
    <property type="match status" value="1"/>
</dbReference>
<dbReference type="AlphaFoldDB" id="A0A0C9URW2"/>
<evidence type="ECO:0000259" key="3">
    <source>
        <dbReference type="Pfam" id="PF07743"/>
    </source>
</evidence>
<evidence type="ECO:0000256" key="1">
    <source>
        <dbReference type="ARBA" id="ARBA00010476"/>
    </source>
</evidence>
<reference evidence="4 5" key="1">
    <citation type="submission" date="2014-06" db="EMBL/GenBank/DDBJ databases">
        <title>Evolutionary Origins and Diversification of the Mycorrhizal Mutualists.</title>
        <authorList>
            <consortium name="DOE Joint Genome Institute"/>
            <consortium name="Mycorrhizal Genomics Consortium"/>
            <person name="Kohler A."/>
            <person name="Kuo A."/>
            <person name="Nagy L.G."/>
            <person name="Floudas D."/>
            <person name="Copeland A."/>
            <person name="Barry K.W."/>
            <person name="Cichocki N."/>
            <person name="Veneault-Fourrey C."/>
            <person name="LaButti K."/>
            <person name="Lindquist E.A."/>
            <person name="Lipzen A."/>
            <person name="Lundell T."/>
            <person name="Morin E."/>
            <person name="Murat C."/>
            <person name="Riley R."/>
            <person name="Ohm R."/>
            <person name="Sun H."/>
            <person name="Tunlid A."/>
            <person name="Henrissat B."/>
            <person name="Grigoriev I.V."/>
            <person name="Hibbett D.S."/>
            <person name="Martin F."/>
        </authorList>
    </citation>
    <scope>NUCLEOTIDE SEQUENCE [LARGE SCALE GENOMIC DNA]</scope>
    <source>
        <strain evidence="4 5">SS14</strain>
    </source>
</reference>
<dbReference type="HOGENOM" id="CLU_068529_0_3_1"/>
<feature type="domain" description="Co-chaperone HscB C-terminal oligomerisation" evidence="3">
    <location>
        <begin position="90"/>
        <end position="160"/>
    </location>
</feature>
<dbReference type="InterPro" id="IPR036386">
    <property type="entry name" value="HscB_C_sf"/>
</dbReference>
<dbReference type="Gene3D" id="1.10.287.110">
    <property type="entry name" value="DnaJ domain"/>
    <property type="match status" value="1"/>
</dbReference>
<dbReference type="InterPro" id="IPR036869">
    <property type="entry name" value="J_dom_sf"/>
</dbReference>
<sequence length="169" mass="19799">MSFFQYFDFPDADNAYAIDTRDLHRRFLQTQRVCHPDTWAQEGDREGALAAAQSSQLNKAYQTLLSPLSRAQYILAQHGLEQSETETLENPEFIMEIMDARQEVEDADNMQQLNQLRAVNQERIDETIYEISVLLTDRNWEEARTATIRLKYWLGIHKAAEQRIHDLHD</sequence>
<dbReference type="SUPFAM" id="SSF47144">
    <property type="entry name" value="HSC20 (HSCB), C-terminal oligomerisation domain"/>
    <property type="match status" value="1"/>
</dbReference>
<dbReference type="Proteomes" id="UP000054279">
    <property type="component" value="Unassembled WGS sequence"/>
</dbReference>
<dbReference type="GO" id="GO:0051087">
    <property type="term" value="F:protein-folding chaperone binding"/>
    <property type="evidence" value="ECO:0007669"/>
    <property type="project" value="InterPro"/>
</dbReference>
<dbReference type="OrthoDB" id="448954at2759"/>
<dbReference type="Pfam" id="PF07743">
    <property type="entry name" value="HSCB_C"/>
    <property type="match status" value="1"/>
</dbReference>